<protein>
    <submittedName>
        <fullName evidence="9">Sigma-70 family RNA polymerase sigma factor</fullName>
    </submittedName>
</protein>
<dbReference type="GO" id="GO:0016987">
    <property type="term" value="F:sigma factor activity"/>
    <property type="evidence" value="ECO:0007669"/>
    <property type="project" value="UniProtKB-KW"/>
</dbReference>
<evidence type="ECO:0000256" key="5">
    <source>
        <dbReference type="ARBA" id="ARBA00023163"/>
    </source>
</evidence>
<comment type="similarity">
    <text evidence="1">Belongs to the sigma-70 factor family. ECF subfamily.</text>
</comment>
<dbReference type="InterPro" id="IPR013325">
    <property type="entry name" value="RNA_pol_sigma_r2"/>
</dbReference>
<evidence type="ECO:0000256" key="4">
    <source>
        <dbReference type="ARBA" id="ARBA00023125"/>
    </source>
</evidence>
<dbReference type="GO" id="GO:0003677">
    <property type="term" value="F:DNA binding"/>
    <property type="evidence" value="ECO:0007669"/>
    <property type="project" value="UniProtKB-KW"/>
</dbReference>
<dbReference type="Pfam" id="PF08281">
    <property type="entry name" value="Sigma70_r4_2"/>
    <property type="match status" value="1"/>
</dbReference>
<name>A0A9D1T8A5_9FIRM</name>
<dbReference type="InterPro" id="IPR039425">
    <property type="entry name" value="RNA_pol_sigma-70-like"/>
</dbReference>
<accession>A0A9D1T8A5</accession>
<evidence type="ECO:0000256" key="3">
    <source>
        <dbReference type="ARBA" id="ARBA00023082"/>
    </source>
</evidence>
<dbReference type="InterPro" id="IPR013249">
    <property type="entry name" value="RNA_pol_sigma70_r4_t2"/>
</dbReference>
<dbReference type="SUPFAM" id="SSF88946">
    <property type="entry name" value="Sigma2 domain of RNA polymerase sigma factors"/>
    <property type="match status" value="1"/>
</dbReference>
<evidence type="ECO:0000259" key="7">
    <source>
        <dbReference type="Pfam" id="PF04542"/>
    </source>
</evidence>
<dbReference type="GO" id="GO:0006352">
    <property type="term" value="P:DNA-templated transcription initiation"/>
    <property type="evidence" value="ECO:0007669"/>
    <property type="project" value="InterPro"/>
</dbReference>
<comment type="caution">
    <text evidence="9">The sequence shown here is derived from an EMBL/GenBank/DDBJ whole genome shotgun (WGS) entry which is preliminary data.</text>
</comment>
<dbReference type="Pfam" id="PF04542">
    <property type="entry name" value="Sigma70_r2"/>
    <property type="match status" value="1"/>
</dbReference>
<evidence type="ECO:0000259" key="8">
    <source>
        <dbReference type="Pfam" id="PF08281"/>
    </source>
</evidence>
<dbReference type="Proteomes" id="UP000886889">
    <property type="component" value="Unassembled WGS sequence"/>
</dbReference>
<reference evidence="9" key="1">
    <citation type="submission" date="2020-10" db="EMBL/GenBank/DDBJ databases">
        <authorList>
            <person name="Gilroy R."/>
        </authorList>
    </citation>
    <scope>NUCLEOTIDE SEQUENCE</scope>
    <source>
        <strain evidence="9">ChiBcec6-7307</strain>
    </source>
</reference>
<keyword evidence="2" id="KW-0805">Transcription regulation</keyword>
<evidence type="ECO:0000313" key="10">
    <source>
        <dbReference type="Proteomes" id="UP000886889"/>
    </source>
</evidence>
<proteinExistence type="inferred from homology"/>
<dbReference type="PANTHER" id="PTHR43133">
    <property type="entry name" value="RNA POLYMERASE ECF-TYPE SIGMA FACTO"/>
    <property type="match status" value="1"/>
</dbReference>
<gene>
    <name evidence="9" type="ORF">IAC80_04435</name>
</gene>
<dbReference type="NCBIfam" id="TIGR02937">
    <property type="entry name" value="sigma70-ECF"/>
    <property type="match status" value="1"/>
</dbReference>
<evidence type="ECO:0000256" key="2">
    <source>
        <dbReference type="ARBA" id="ARBA00023015"/>
    </source>
</evidence>
<dbReference type="PANTHER" id="PTHR43133:SF8">
    <property type="entry name" value="RNA POLYMERASE SIGMA FACTOR HI_1459-RELATED"/>
    <property type="match status" value="1"/>
</dbReference>
<evidence type="ECO:0000256" key="1">
    <source>
        <dbReference type="ARBA" id="ARBA00010641"/>
    </source>
</evidence>
<feature type="coiled-coil region" evidence="6">
    <location>
        <begin position="116"/>
        <end position="143"/>
    </location>
</feature>
<dbReference type="Gene3D" id="1.10.1740.10">
    <property type="match status" value="1"/>
</dbReference>
<evidence type="ECO:0000313" key="9">
    <source>
        <dbReference type="EMBL" id="HIV23170.1"/>
    </source>
</evidence>
<dbReference type="Gene3D" id="1.10.10.10">
    <property type="entry name" value="Winged helix-like DNA-binding domain superfamily/Winged helix DNA-binding domain"/>
    <property type="match status" value="1"/>
</dbReference>
<keyword evidence="3" id="KW-0731">Sigma factor</keyword>
<keyword evidence="6" id="KW-0175">Coiled coil</keyword>
<keyword evidence="5" id="KW-0804">Transcription</keyword>
<dbReference type="InterPro" id="IPR007627">
    <property type="entry name" value="RNA_pol_sigma70_r2"/>
</dbReference>
<keyword evidence="4" id="KW-0238">DNA-binding</keyword>
<feature type="domain" description="RNA polymerase sigma-70 region 2" evidence="7">
    <location>
        <begin position="22"/>
        <end position="89"/>
    </location>
</feature>
<sequence>MDRDIIEYLSQRDQRAIELVAERYEKLLRYIIASILGERQETVEECLNDVYLKIWMKGQGYDYEKASFKTYLKAIARNTALNCLRRAKRQEEMEHMSEEDTLLSDYIDYSQNVENQMVHREEVEALERVLNKLRKKDRELVLRRYYYLQSIRHISTAMGMSENALGSKLSRLRTKIRKSYEKEVEK</sequence>
<dbReference type="InterPro" id="IPR014284">
    <property type="entry name" value="RNA_pol_sigma-70_dom"/>
</dbReference>
<dbReference type="SUPFAM" id="SSF88659">
    <property type="entry name" value="Sigma3 and sigma4 domains of RNA polymerase sigma factors"/>
    <property type="match status" value="1"/>
</dbReference>
<feature type="domain" description="RNA polymerase sigma factor 70 region 4 type 2" evidence="8">
    <location>
        <begin position="124"/>
        <end position="176"/>
    </location>
</feature>
<dbReference type="InterPro" id="IPR036388">
    <property type="entry name" value="WH-like_DNA-bd_sf"/>
</dbReference>
<organism evidence="9 10">
    <name type="scientific">Candidatus Merdiplasma excrementigallinarum</name>
    <dbReference type="NCBI Taxonomy" id="2840864"/>
    <lineage>
        <taxon>Bacteria</taxon>
        <taxon>Bacillati</taxon>
        <taxon>Bacillota</taxon>
        <taxon>Clostridia</taxon>
        <taxon>Lachnospirales</taxon>
        <taxon>Lachnospiraceae</taxon>
        <taxon>Lachnospiraceae incertae sedis</taxon>
        <taxon>Candidatus Merdiplasma</taxon>
    </lineage>
</organism>
<evidence type="ECO:0000256" key="6">
    <source>
        <dbReference type="SAM" id="Coils"/>
    </source>
</evidence>
<dbReference type="InterPro" id="IPR013324">
    <property type="entry name" value="RNA_pol_sigma_r3/r4-like"/>
</dbReference>
<dbReference type="AlphaFoldDB" id="A0A9D1T8A5"/>
<dbReference type="EMBL" id="DVOS01000039">
    <property type="protein sequence ID" value="HIV23170.1"/>
    <property type="molecule type" value="Genomic_DNA"/>
</dbReference>
<reference evidence="9" key="2">
    <citation type="journal article" date="2021" name="PeerJ">
        <title>Extensive microbial diversity within the chicken gut microbiome revealed by metagenomics and culture.</title>
        <authorList>
            <person name="Gilroy R."/>
            <person name="Ravi A."/>
            <person name="Getino M."/>
            <person name="Pursley I."/>
            <person name="Horton D.L."/>
            <person name="Alikhan N.F."/>
            <person name="Baker D."/>
            <person name="Gharbi K."/>
            <person name="Hall N."/>
            <person name="Watson M."/>
            <person name="Adriaenssens E.M."/>
            <person name="Foster-Nyarko E."/>
            <person name="Jarju S."/>
            <person name="Secka A."/>
            <person name="Antonio M."/>
            <person name="Oren A."/>
            <person name="Chaudhuri R.R."/>
            <person name="La Ragione R."/>
            <person name="Hildebrand F."/>
            <person name="Pallen M.J."/>
        </authorList>
    </citation>
    <scope>NUCLEOTIDE SEQUENCE</scope>
    <source>
        <strain evidence="9">ChiBcec6-7307</strain>
    </source>
</reference>